<keyword evidence="3" id="KW-1185">Reference proteome</keyword>
<feature type="transmembrane region" description="Helical" evidence="1">
    <location>
        <begin position="20"/>
        <end position="40"/>
    </location>
</feature>
<keyword evidence="1" id="KW-1133">Transmembrane helix</keyword>
<organism evidence="2 3">
    <name type="scientific">Quercus suber</name>
    <name type="common">Cork oak</name>
    <dbReference type="NCBI Taxonomy" id="58331"/>
    <lineage>
        <taxon>Eukaryota</taxon>
        <taxon>Viridiplantae</taxon>
        <taxon>Streptophyta</taxon>
        <taxon>Embryophyta</taxon>
        <taxon>Tracheophyta</taxon>
        <taxon>Spermatophyta</taxon>
        <taxon>Magnoliopsida</taxon>
        <taxon>eudicotyledons</taxon>
        <taxon>Gunneridae</taxon>
        <taxon>Pentapetalae</taxon>
        <taxon>rosids</taxon>
        <taxon>fabids</taxon>
        <taxon>Fagales</taxon>
        <taxon>Fagaceae</taxon>
        <taxon>Quercus</taxon>
    </lineage>
</organism>
<evidence type="ECO:0000313" key="2">
    <source>
        <dbReference type="EMBL" id="KAK7838478.1"/>
    </source>
</evidence>
<gene>
    <name evidence="2" type="ORF">CFP56_019590</name>
</gene>
<proteinExistence type="predicted"/>
<evidence type="ECO:0000256" key="1">
    <source>
        <dbReference type="SAM" id="Phobius"/>
    </source>
</evidence>
<accession>A0AAW0KIF1</accession>
<evidence type="ECO:0000313" key="3">
    <source>
        <dbReference type="Proteomes" id="UP000237347"/>
    </source>
</evidence>
<sequence length="50" mass="5534">MLGALTQIIIYTCRMGFAYLVTHSVMSFNLGIFIAALASISNKYPKYTKA</sequence>
<dbReference type="Proteomes" id="UP000237347">
    <property type="component" value="Unassembled WGS sequence"/>
</dbReference>
<keyword evidence="1" id="KW-0472">Membrane</keyword>
<dbReference type="AlphaFoldDB" id="A0AAW0KIF1"/>
<protein>
    <submittedName>
        <fullName evidence="2">Uncharacterized protein</fullName>
    </submittedName>
</protein>
<keyword evidence="1" id="KW-0812">Transmembrane</keyword>
<name>A0AAW0KIF1_QUESU</name>
<reference evidence="2 3" key="1">
    <citation type="journal article" date="2018" name="Sci. Data">
        <title>The draft genome sequence of cork oak.</title>
        <authorList>
            <person name="Ramos A.M."/>
            <person name="Usie A."/>
            <person name="Barbosa P."/>
            <person name="Barros P.M."/>
            <person name="Capote T."/>
            <person name="Chaves I."/>
            <person name="Simoes F."/>
            <person name="Abreu I."/>
            <person name="Carrasquinho I."/>
            <person name="Faro C."/>
            <person name="Guimaraes J.B."/>
            <person name="Mendonca D."/>
            <person name="Nobrega F."/>
            <person name="Rodrigues L."/>
            <person name="Saibo N.J.M."/>
            <person name="Varela M.C."/>
            <person name="Egas C."/>
            <person name="Matos J."/>
            <person name="Miguel C.M."/>
            <person name="Oliveira M.M."/>
            <person name="Ricardo C.P."/>
            <person name="Goncalves S."/>
        </authorList>
    </citation>
    <scope>NUCLEOTIDE SEQUENCE [LARGE SCALE GENOMIC DNA]</scope>
    <source>
        <strain evidence="3">cv. HL8</strain>
    </source>
</reference>
<dbReference type="EMBL" id="PKMF04000305">
    <property type="protein sequence ID" value="KAK7838478.1"/>
    <property type="molecule type" value="Genomic_DNA"/>
</dbReference>
<comment type="caution">
    <text evidence="2">The sequence shown here is derived from an EMBL/GenBank/DDBJ whole genome shotgun (WGS) entry which is preliminary data.</text>
</comment>